<feature type="compositionally biased region" description="Acidic residues" evidence="1">
    <location>
        <begin position="1"/>
        <end position="10"/>
    </location>
</feature>
<feature type="region of interest" description="Disordered" evidence="1">
    <location>
        <begin position="1"/>
        <end position="51"/>
    </location>
</feature>
<name>A0A813EQD7_POLGL</name>
<sequence>MELPASDESESPAHAGGTEDEEEEEEEESEGTFLFNDWGPDPDRAAEQQASALQVTSRVLWELPEVSLGPCSLHHFGPNGPPMNVMDVCPVTHRLFIANQRQLFGFSIAGLTARALGSTVASNDFAGSVELGAQVNRIRCGQLAGRPVVVAVDSRGGVAVVPTNGRCTLEVAQTLQNSASQWGEIPPAASGPSRGTSTWGIGLQPHGEPAGDEGTLLVTGNDHCVKAWWLRPSPTACQTAAEVESDTHTRSCAGHLHSSTERWKVREYLSPQGLPPTGGNTTGCPHTLLHLSENLPGVDLAQGHALVASLDGSVTSMEVCPPPAWSAAQTEHGASSSALSALEENRRWRELGPEVSLGRDVGAGEGAPAGPPLWHTKSTPPWRHIFAPRSQHLRRTWNACWIPLRSIRCVDAPPLPKMPPDIVLEWGGLPDSGATLSGEIVKSSVLPLLTADELLMVVQLLSMAHAPAARAEVAARHRIEQMALIFSENDVWLVDSCLGARCRQTLPFQAAFAHVSYMPEASTAFIAPKMARNANPIWAVTVLRRARSLRFRLQVQALPHELPDSYHDVSAWPLHVPVGLASGTGGQLFTLRSSHRLTCLRVALEDTSGT</sequence>
<reference evidence="2" key="1">
    <citation type="submission" date="2021-02" db="EMBL/GenBank/DDBJ databases">
        <authorList>
            <person name="Dougan E. K."/>
            <person name="Rhodes N."/>
            <person name="Thang M."/>
            <person name="Chan C."/>
        </authorList>
    </citation>
    <scope>NUCLEOTIDE SEQUENCE</scope>
</reference>
<proteinExistence type="predicted"/>
<evidence type="ECO:0000313" key="4">
    <source>
        <dbReference type="Proteomes" id="UP000654075"/>
    </source>
</evidence>
<gene>
    <name evidence="2" type="ORF">PGLA1383_LOCUS18877</name>
    <name evidence="3" type="ORF">PGLA2088_LOCUS18519</name>
</gene>
<evidence type="ECO:0000313" key="2">
    <source>
        <dbReference type="EMBL" id="CAE8600558.1"/>
    </source>
</evidence>
<organism evidence="2 4">
    <name type="scientific">Polarella glacialis</name>
    <name type="common">Dinoflagellate</name>
    <dbReference type="NCBI Taxonomy" id="89957"/>
    <lineage>
        <taxon>Eukaryota</taxon>
        <taxon>Sar</taxon>
        <taxon>Alveolata</taxon>
        <taxon>Dinophyceae</taxon>
        <taxon>Suessiales</taxon>
        <taxon>Suessiaceae</taxon>
        <taxon>Polarella</taxon>
    </lineage>
</organism>
<protein>
    <submittedName>
        <fullName evidence="2">Uncharacterized protein</fullName>
    </submittedName>
</protein>
<evidence type="ECO:0000256" key="1">
    <source>
        <dbReference type="SAM" id="MobiDB-lite"/>
    </source>
</evidence>
<dbReference type="EMBL" id="CAJNNV010012262">
    <property type="protein sequence ID" value="CAE8600558.1"/>
    <property type="molecule type" value="Genomic_DNA"/>
</dbReference>
<dbReference type="Proteomes" id="UP000626109">
    <property type="component" value="Unassembled WGS sequence"/>
</dbReference>
<dbReference type="AlphaFoldDB" id="A0A813EQD7"/>
<dbReference type="OrthoDB" id="414442at2759"/>
<dbReference type="Proteomes" id="UP000654075">
    <property type="component" value="Unassembled WGS sequence"/>
</dbReference>
<evidence type="ECO:0000313" key="3">
    <source>
        <dbReference type="EMBL" id="CAE8673404.1"/>
    </source>
</evidence>
<dbReference type="EMBL" id="CAJNNW010024618">
    <property type="protein sequence ID" value="CAE8673404.1"/>
    <property type="molecule type" value="Genomic_DNA"/>
</dbReference>
<accession>A0A813EQD7</accession>
<feature type="compositionally biased region" description="Acidic residues" evidence="1">
    <location>
        <begin position="18"/>
        <end position="30"/>
    </location>
</feature>
<keyword evidence="4" id="KW-1185">Reference proteome</keyword>
<feature type="region of interest" description="Disordered" evidence="1">
    <location>
        <begin position="356"/>
        <end position="375"/>
    </location>
</feature>
<comment type="caution">
    <text evidence="2">The sequence shown here is derived from an EMBL/GenBank/DDBJ whole genome shotgun (WGS) entry which is preliminary data.</text>
</comment>